<evidence type="ECO:0000313" key="5">
    <source>
        <dbReference type="Proteomes" id="UP000190285"/>
    </source>
</evidence>
<accession>A0A1T5IN22</accession>
<name>A0A1T5IN22_9FIRM</name>
<dbReference type="Proteomes" id="UP000190285">
    <property type="component" value="Unassembled WGS sequence"/>
</dbReference>
<comment type="cofactor">
    <cofactor evidence="1">
        <name>pyridoxal 5'-phosphate</name>
        <dbReference type="ChEBI" id="CHEBI:597326"/>
    </cofactor>
</comment>
<dbReference type="InterPro" id="IPR015422">
    <property type="entry name" value="PyrdxlP-dep_Trfase_small"/>
</dbReference>
<keyword evidence="2" id="KW-0663">Pyridoxal phosphate</keyword>
<proteinExistence type="predicted"/>
<protein>
    <submittedName>
        <fullName evidence="4">Selenocysteine lyase/Cysteine desulfurase</fullName>
    </submittedName>
</protein>
<dbReference type="AlphaFoldDB" id="A0A1T5IN22"/>
<organism evidence="4 5">
    <name type="scientific">Maledivibacter halophilus</name>
    <dbReference type="NCBI Taxonomy" id="36842"/>
    <lineage>
        <taxon>Bacteria</taxon>
        <taxon>Bacillati</taxon>
        <taxon>Bacillota</taxon>
        <taxon>Clostridia</taxon>
        <taxon>Peptostreptococcales</taxon>
        <taxon>Caminicellaceae</taxon>
        <taxon>Maledivibacter</taxon>
    </lineage>
</organism>
<reference evidence="4 5" key="1">
    <citation type="submission" date="2017-02" db="EMBL/GenBank/DDBJ databases">
        <authorList>
            <person name="Peterson S.W."/>
        </authorList>
    </citation>
    <scope>NUCLEOTIDE SEQUENCE [LARGE SCALE GENOMIC DNA]</scope>
    <source>
        <strain evidence="4 5">M1</strain>
    </source>
</reference>
<dbReference type="SUPFAM" id="SSF53383">
    <property type="entry name" value="PLP-dependent transferases"/>
    <property type="match status" value="1"/>
</dbReference>
<dbReference type="InterPro" id="IPR015421">
    <property type="entry name" value="PyrdxlP-dep_Trfase_major"/>
</dbReference>
<dbReference type="InterPro" id="IPR015424">
    <property type="entry name" value="PyrdxlP-dep_Trfase"/>
</dbReference>
<dbReference type="PANTHER" id="PTHR43586:SF8">
    <property type="entry name" value="CYSTEINE DESULFURASE 1, CHLOROPLASTIC"/>
    <property type="match status" value="1"/>
</dbReference>
<feature type="domain" description="Aminotransferase class V" evidence="3">
    <location>
        <begin position="38"/>
        <end position="253"/>
    </location>
</feature>
<dbReference type="OrthoDB" id="7801625at2"/>
<dbReference type="GO" id="GO:0016829">
    <property type="term" value="F:lyase activity"/>
    <property type="evidence" value="ECO:0007669"/>
    <property type="project" value="UniProtKB-KW"/>
</dbReference>
<dbReference type="STRING" id="36842.SAMN02194393_00561"/>
<dbReference type="RefSeq" id="WP_079489173.1">
    <property type="nucleotide sequence ID" value="NZ_FUZT01000001.1"/>
</dbReference>
<evidence type="ECO:0000259" key="3">
    <source>
        <dbReference type="Pfam" id="PF00266"/>
    </source>
</evidence>
<dbReference type="Pfam" id="PF00266">
    <property type="entry name" value="Aminotran_5"/>
    <property type="match status" value="1"/>
</dbReference>
<dbReference type="InterPro" id="IPR000192">
    <property type="entry name" value="Aminotrans_V_dom"/>
</dbReference>
<evidence type="ECO:0000256" key="2">
    <source>
        <dbReference type="ARBA" id="ARBA00022898"/>
    </source>
</evidence>
<dbReference type="Gene3D" id="3.40.640.10">
    <property type="entry name" value="Type I PLP-dependent aspartate aminotransferase-like (Major domain)"/>
    <property type="match status" value="1"/>
</dbReference>
<evidence type="ECO:0000256" key="1">
    <source>
        <dbReference type="ARBA" id="ARBA00001933"/>
    </source>
</evidence>
<dbReference type="PANTHER" id="PTHR43586">
    <property type="entry name" value="CYSTEINE DESULFURASE"/>
    <property type="match status" value="1"/>
</dbReference>
<dbReference type="Gene3D" id="3.90.1150.10">
    <property type="entry name" value="Aspartate Aminotransferase, domain 1"/>
    <property type="match status" value="1"/>
</dbReference>
<keyword evidence="5" id="KW-1185">Reference proteome</keyword>
<evidence type="ECO:0000313" key="4">
    <source>
        <dbReference type="EMBL" id="SKC40557.1"/>
    </source>
</evidence>
<keyword evidence="4" id="KW-0456">Lyase</keyword>
<dbReference type="EMBL" id="FUZT01000001">
    <property type="protein sequence ID" value="SKC40557.1"/>
    <property type="molecule type" value="Genomic_DNA"/>
</dbReference>
<gene>
    <name evidence="4" type="ORF">SAMN02194393_00561</name>
</gene>
<sequence length="430" mass="48261">MNLKDIKGKLFNDELMESIRDKFYHLNVDPLTQRKRLFFDNAGGALRLKSTSDAFKKIDELPDCPEHSNSSALKLYELQQRAYEDIRTIFNAKSGSIVTSLTASMAMFEMARAIIENVPGTNVVTTVLEHPSAYDSAVIYGEKMGKEIRVAKTNPVTGGVDLESIVKLIDKDTCVLSVIYASNISGAILDIEEIIKAARAIKPDLYIICDAVQHVPHGVIDLEKTPVDAINIAPYKMGCPRGIGFGYISERVAKLPHDKLISKDHSVWELGSPASGHFAAISAYVDYICWIGAQFLDVEDRRELFVEGMNRIKMHERALMYNMLNGTLNCKGLRDIQGVTVYLDYEDLSKRDFIMAIGFDNIDYKKAVSLLEEEGVITFERVISSPYSSRMLKSLKFDGCVRVSPLHCHNIEDIENFLKIVFNISKRSII</sequence>